<dbReference type="AlphaFoldDB" id="A0A956NHS3"/>
<dbReference type="Gene3D" id="1.20.120.450">
    <property type="entry name" value="dinb family like domain"/>
    <property type="match status" value="1"/>
</dbReference>
<organism evidence="1 2">
    <name type="scientific">Eiseniibacteriota bacterium</name>
    <dbReference type="NCBI Taxonomy" id="2212470"/>
    <lineage>
        <taxon>Bacteria</taxon>
        <taxon>Candidatus Eiseniibacteriota</taxon>
    </lineage>
</organism>
<dbReference type="EMBL" id="JAGQHS010000233">
    <property type="protein sequence ID" value="MCA9758937.1"/>
    <property type="molecule type" value="Genomic_DNA"/>
</dbReference>
<evidence type="ECO:0000313" key="1">
    <source>
        <dbReference type="EMBL" id="MCA9758937.1"/>
    </source>
</evidence>
<name>A0A956NHS3_UNCEI</name>
<dbReference type="InterPro" id="IPR034660">
    <property type="entry name" value="DinB/YfiT-like"/>
</dbReference>
<dbReference type="Proteomes" id="UP000739538">
    <property type="component" value="Unassembled WGS sequence"/>
</dbReference>
<accession>A0A956NHS3</accession>
<comment type="caution">
    <text evidence="1">The sequence shown here is derived from an EMBL/GenBank/DDBJ whole genome shotgun (WGS) entry which is preliminary data.</text>
</comment>
<dbReference type="SUPFAM" id="SSF109854">
    <property type="entry name" value="DinB/YfiT-like putative metalloenzymes"/>
    <property type="match status" value="1"/>
</dbReference>
<proteinExistence type="predicted"/>
<protein>
    <submittedName>
        <fullName evidence="1">DinB family protein</fullName>
    </submittedName>
</protein>
<gene>
    <name evidence="1" type="ORF">KDA27_24290</name>
</gene>
<evidence type="ECO:0000313" key="2">
    <source>
        <dbReference type="Proteomes" id="UP000739538"/>
    </source>
</evidence>
<sequence length="170" mass="19262">MPNNTHPLHDFLDQPGRSGPYGGVLDEYARAAAELSTVVESIDETTFAKEQESNDPDTTSLRRICVHCINAAFGYSNMVRKERGLEPDTSGRLAEDHPLVPSEFRGHLGRAIRHTAETVEPLWDADLETLLATTFKSRWGQTYDAESIFEHGIVHLLRHRRQIERWLQGI</sequence>
<reference evidence="1" key="2">
    <citation type="journal article" date="2021" name="Microbiome">
        <title>Successional dynamics and alternative stable states in a saline activated sludge microbial community over 9 years.</title>
        <authorList>
            <person name="Wang Y."/>
            <person name="Ye J."/>
            <person name="Ju F."/>
            <person name="Liu L."/>
            <person name="Boyd J.A."/>
            <person name="Deng Y."/>
            <person name="Parks D.H."/>
            <person name="Jiang X."/>
            <person name="Yin X."/>
            <person name="Woodcroft B.J."/>
            <person name="Tyson G.W."/>
            <person name="Hugenholtz P."/>
            <person name="Polz M.F."/>
            <person name="Zhang T."/>
        </authorList>
    </citation>
    <scope>NUCLEOTIDE SEQUENCE</scope>
    <source>
        <strain evidence="1">HKST-UBA02</strain>
    </source>
</reference>
<reference evidence="1" key="1">
    <citation type="submission" date="2020-04" db="EMBL/GenBank/DDBJ databases">
        <authorList>
            <person name="Zhang T."/>
        </authorList>
    </citation>
    <scope>NUCLEOTIDE SEQUENCE</scope>
    <source>
        <strain evidence="1">HKST-UBA02</strain>
    </source>
</reference>